<evidence type="ECO:0000313" key="2">
    <source>
        <dbReference type="EMBL" id="RUL66647.1"/>
    </source>
</evidence>
<dbReference type="OrthoDB" id="5949131at2"/>
<feature type="chain" id="PRO_5019249059" evidence="1">
    <location>
        <begin position="25"/>
        <end position="223"/>
    </location>
</feature>
<sequence>MKGVSALRAWVMLGCCFVSFSAMPQKTLTPVTVTAPAYTSHHGGYLISGDFKTDPRIPSVIFPAQALVKDDVLSVEPVHLADTDYLVVQECATADCATASIVRVWNADGAKTAVRNSDDRIQIQHENKYWIWVKHFPEAFSAGCDNCGEHYSSFEPFSPPMVLVPSGQLAAMNKDELAAARTEEPVQIESQTHDGSTFVVTYDGGTIVRIRRMHADHIDKSEH</sequence>
<name>A0A432LXF5_9GAMM</name>
<comment type="caution">
    <text evidence="2">The sequence shown here is derived from an EMBL/GenBank/DDBJ whole genome shotgun (WGS) entry which is preliminary data.</text>
</comment>
<dbReference type="EMBL" id="RYZR01000002">
    <property type="protein sequence ID" value="RUL66647.1"/>
    <property type="molecule type" value="Genomic_DNA"/>
</dbReference>
<dbReference type="RefSeq" id="WP_126672145.1">
    <property type="nucleotide sequence ID" value="NZ_RYZR01000002.1"/>
</dbReference>
<keyword evidence="3" id="KW-1185">Reference proteome</keyword>
<evidence type="ECO:0000313" key="3">
    <source>
        <dbReference type="Proteomes" id="UP000267077"/>
    </source>
</evidence>
<reference evidence="2 3" key="1">
    <citation type="submission" date="2018-12" db="EMBL/GenBank/DDBJ databases">
        <title>Dyella dinghuensis sp. nov. DHOA06 and Dyella choica sp. nov. 4M-K27, isolated from forest soil.</title>
        <authorList>
            <person name="Qiu L.-H."/>
            <person name="Gao Z.-H."/>
        </authorList>
    </citation>
    <scope>NUCLEOTIDE SEQUENCE [LARGE SCALE GENOMIC DNA]</scope>
    <source>
        <strain evidence="2 3">DHOA06</strain>
    </source>
</reference>
<accession>A0A432LXF5</accession>
<proteinExistence type="predicted"/>
<gene>
    <name evidence="2" type="ORF">EKH79_02185</name>
</gene>
<dbReference type="AlphaFoldDB" id="A0A432LXF5"/>
<organism evidence="2 3">
    <name type="scientific">Dyella dinghuensis</name>
    <dbReference type="NCBI Taxonomy" id="1920169"/>
    <lineage>
        <taxon>Bacteria</taxon>
        <taxon>Pseudomonadati</taxon>
        <taxon>Pseudomonadota</taxon>
        <taxon>Gammaproteobacteria</taxon>
        <taxon>Lysobacterales</taxon>
        <taxon>Rhodanobacteraceae</taxon>
        <taxon>Dyella</taxon>
    </lineage>
</organism>
<dbReference type="Proteomes" id="UP000267077">
    <property type="component" value="Unassembled WGS sequence"/>
</dbReference>
<protein>
    <submittedName>
        <fullName evidence="2">Uncharacterized protein</fullName>
    </submittedName>
</protein>
<feature type="signal peptide" evidence="1">
    <location>
        <begin position="1"/>
        <end position="24"/>
    </location>
</feature>
<keyword evidence="1" id="KW-0732">Signal</keyword>
<evidence type="ECO:0000256" key="1">
    <source>
        <dbReference type="SAM" id="SignalP"/>
    </source>
</evidence>